<gene>
    <name evidence="1" type="ORF">FIC94_20855</name>
</gene>
<dbReference type="InterPro" id="IPR036412">
    <property type="entry name" value="HAD-like_sf"/>
</dbReference>
<comment type="caution">
    <text evidence="1">The sequence shown here is derived from an EMBL/GenBank/DDBJ whole genome shotgun (WGS) entry which is preliminary data.</text>
</comment>
<dbReference type="EMBL" id="VEWL01000020">
    <property type="protein sequence ID" value="TNV10073.1"/>
    <property type="molecule type" value="Genomic_DNA"/>
</dbReference>
<dbReference type="RefSeq" id="WP_140026268.1">
    <property type="nucleotide sequence ID" value="NZ_JBHUFG010000015.1"/>
</dbReference>
<dbReference type="SUPFAM" id="SSF56784">
    <property type="entry name" value="HAD-like"/>
    <property type="match status" value="1"/>
</dbReference>
<proteinExistence type="predicted"/>
<evidence type="ECO:0000313" key="1">
    <source>
        <dbReference type="EMBL" id="TNV10073.1"/>
    </source>
</evidence>
<dbReference type="Gene3D" id="3.40.50.1000">
    <property type="entry name" value="HAD superfamily/HAD-like"/>
    <property type="match status" value="2"/>
</dbReference>
<reference evidence="1 2" key="1">
    <citation type="submission" date="2019-06" db="EMBL/GenBank/DDBJ databases">
        <title>Ochrobactrum cricket sp.nov., isolated from the insect Teleogryllus occipitalis living in deserted cropland.</title>
        <authorList>
            <person name="Hu M."/>
        </authorList>
    </citation>
    <scope>NUCLEOTIDE SEQUENCE [LARGE SCALE GENOMIC DNA]</scope>
    <source>
        <strain evidence="1 2">LCB8</strain>
    </source>
</reference>
<name>A0ABY2XZS1_9HYPH</name>
<dbReference type="InterPro" id="IPR006357">
    <property type="entry name" value="HAD-SF_hydro_IIA"/>
</dbReference>
<dbReference type="PANTHER" id="PTHR19288:SF46">
    <property type="entry name" value="HALOACID DEHALOGENASE-LIKE HYDROLASE DOMAIN-CONTAINING PROTEIN 2"/>
    <property type="match status" value="1"/>
</dbReference>
<dbReference type="Pfam" id="PF13344">
    <property type="entry name" value="Hydrolase_6"/>
    <property type="match status" value="1"/>
</dbReference>
<protein>
    <submittedName>
        <fullName evidence="1">Haloacid dehalogenase</fullName>
    </submittedName>
</protein>
<keyword evidence="2" id="KW-1185">Reference proteome</keyword>
<dbReference type="InterPro" id="IPR023214">
    <property type="entry name" value="HAD_sf"/>
</dbReference>
<accession>A0ABY2XZS1</accession>
<sequence>MNNPRKAIRAIIFDIDGTLAVMDKATHTYTALPGAVETIAACRAAGLKTAAYTNGTFFPPADYYPLLTAAGLAFDNGHVLTPASVAAKYLTDNGHTRIMVLGAEGTRVPLCEAGLDVLTPTRNTPKVDAVLVGWTRDFGLPELEAACEAVWNGAELFTVSDAPYFASGNGRMLGVSGAIAAMISQVTDARPIVLGKPSTLGLHLICNFLDVHPEETLVIGDDPSLEIRMAREAGAHAVGVTTGISDRQAFDRVPEPARAHHVLTGLQDFNPNNWL</sequence>
<evidence type="ECO:0000313" key="2">
    <source>
        <dbReference type="Proteomes" id="UP000312784"/>
    </source>
</evidence>
<dbReference type="Proteomes" id="UP000312784">
    <property type="component" value="Unassembled WGS sequence"/>
</dbReference>
<dbReference type="PANTHER" id="PTHR19288">
    <property type="entry name" value="4-NITROPHENYLPHOSPHATASE-RELATED"/>
    <property type="match status" value="1"/>
</dbReference>
<organism evidence="1 2">
    <name type="scientific">Ochrobactrum teleogrylli</name>
    <dbReference type="NCBI Taxonomy" id="2479765"/>
    <lineage>
        <taxon>Bacteria</taxon>
        <taxon>Pseudomonadati</taxon>
        <taxon>Pseudomonadota</taxon>
        <taxon>Alphaproteobacteria</taxon>
        <taxon>Hyphomicrobiales</taxon>
        <taxon>Brucellaceae</taxon>
        <taxon>Brucella/Ochrobactrum group</taxon>
        <taxon>Ochrobactrum</taxon>
    </lineage>
</organism>
<dbReference type="Pfam" id="PF13242">
    <property type="entry name" value="Hydrolase_like"/>
    <property type="match status" value="1"/>
</dbReference>